<evidence type="ECO:0000259" key="4">
    <source>
        <dbReference type="Pfam" id="PF01049"/>
    </source>
</evidence>
<name>A0A5N3VET2_MUNMU</name>
<keyword evidence="2" id="KW-0472">Membrane</keyword>
<reference evidence="5 6" key="1">
    <citation type="submission" date="2019-06" db="EMBL/GenBank/DDBJ databases">
        <title>Discovery of a novel chromosome fission-fusion reversal in muntjac.</title>
        <authorList>
            <person name="Mudd A.B."/>
            <person name="Bredeson J.V."/>
            <person name="Baum R."/>
            <person name="Hockemeyer D."/>
            <person name="Rokhsar D.S."/>
        </authorList>
    </citation>
    <scope>NUCLEOTIDE SEQUENCE [LARGE SCALE GENOMIC DNA]</scope>
    <source>
        <strain evidence="5">UTSW_UCB_Mm</strain>
        <tissue evidence="5">Fibroblast cell line</tissue>
    </source>
</reference>
<evidence type="ECO:0000256" key="2">
    <source>
        <dbReference type="ARBA" id="ARBA00022989"/>
    </source>
</evidence>
<comment type="caution">
    <text evidence="5">The sequence shown here is derived from an EMBL/GenBank/DDBJ whole genome shotgun (WGS) entry which is preliminary data.</text>
</comment>
<dbReference type="GO" id="GO:0007156">
    <property type="term" value="P:homophilic cell adhesion via plasma membrane adhesion molecules"/>
    <property type="evidence" value="ECO:0007669"/>
    <property type="project" value="InterPro"/>
</dbReference>
<dbReference type="EMBL" id="VCEA01000002">
    <property type="protein sequence ID" value="KAB0347642.1"/>
    <property type="molecule type" value="Genomic_DNA"/>
</dbReference>
<evidence type="ECO:0000313" key="6">
    <source>
        <dbReference type="Proteomes" id="UP000326458"/>
    </source>
</evidence>
<dbReference type="Pfam" id="PF01049">
    <property type="entry name" value="CADH_Y-type_LIR"/>
    <property type="match status" value="1"/>
</dbReference>
<dbReference type="InterPro" id="IPR000233">
    <property type="entry name" value="Cadherin_Y-type_LIR"/>
</dbReference>
<dbReference type="InterPro" id="IPR027397">
    <property type="entry name" value="Catenin-bd_sf"/>
</dbReference>
<proteinExistence type="predicted"/>
<comment type="function">
    <text evidence="3">Cadherins are calcium-dependent cell adhesion proteins.</text>
</comment>
<evidence type="ECO:0000313" key="5">
    <source>
        <dbReference type="EMBL" id="KAB0347642.1"/>
    </source>
</evidence>
<feature type="domain" description="Cadherin Y-type LIR-motif" evidence="4">
    <location>
        <begin position="54"/>
        <end position="108"/>
    </location>
</feature>
<evidence type="ECO:0000256" key="3">
    <source>
        <dbReference type="RuleBase" id="RU004357"/>
    </source>
</evidence>
<gene>
    <name evidence="5" type="ORF">FD754_012499</name>
</gene>
<dbReference type="AlphaFoldDB" id="A0A5N3VET2"/>
<evidence type="ECO:0000256" key="1">
    <source>
        <dbReference type="ARBA" id="ARBA00022692"/>
    </source>
</evidence>
<organism evidence="5 6">
    <name type="scientific">Muntiacus muntjak</name>
    <name type="common">Barking deer</name>
    <name type="synonym">Indian muntjac</name>
    <dbReference type="NCBI Taxonomy" id="9888"/>
    <lineage>
        <taxon>Eukaryota</taxon>
        <taxon>Metazoa</taxon>
        <taxon>Chordata</taxon>
        <taxon>Craniata</taxon>
        <taxon>Vertebrata</taxon>
        <taxon>Euteleostomi</taxon>
        <taxon>Mammalia</taxon>
        <taxon>Eutheria</taxon>
        <taxon>Laurasiatheria</taxon>
        <taxon>Artiodactyla</taxon>
        <taxon>Ruminantia</taxon>
        <taxon>Pecora</taxon>
        <taxon>Cervidae</taxon>
        <taxon>Muntiacinae</taxon>
        <taxon>Muntiacus</taxon>
    </lineage>
</organism>
<keyword evidence="1" id="KW-0812">Transmembrane</keyword>
<protein>
    <recommendedName>
        <fullName evidence="4">Cadherin Y-type LIR-motif domain-containing protein</fullName>
    </recommendedName>
</protein>
<feature type="non-terminal residue" evidence="5">
    <location>
        <position position="1"/>
    </location>
</feature>
<keyword evidence="6" id="KW-1185">Reference proteome</keyword>
<dbReference type="GO" id="GO:0005509">
    <property type="term" value="F:calcium ion binding"/>
    <property type="evidence" value="ECO:0007669"/>
    <property type="project" value="InterPro"/>
</dbReference>
<dbReference type="Proteomes" id="UP000326458">
    <property type="component" value="Unassembled WGS sequence"/>
</dbReference>
<accession>A0A5N3VET2</accession>
<sequence>PHSHLCICPLCPTQLCPAPRYTCGQQVWAPGDGIPTKWRAWRGPCEPSKLCGTHDPEGNPGYPPHIYAEEGECEQADSLSSLTCSEHDLPPDLLDSLGPKAAPLEEIYSESAFRSPQNAYFH</sequence>
<keyword evidence="2" id="KW-1133">Transmembrane helix</keyword>
<dbReference type="Gene3D" id="4.10.900.10">
    <property type="entry name" value="TCF3-CBD (Catenin binding domain)"/>
    <property type="match status" value="1"/>
</dbReference>